<proteinExistence type="predicted"/>
<accession>A0A9D7FGQ5</accession>
<evidence type="ECO:0000313" key="4">
    <source>
        <dbReference type="Proteomes" id="UP000886602"/>
    </source>
</evidence>
<dbReference type="NCBIfam" id="NF037970">
    <property type="entry name" value="vanZ_1"/>
    <property type="match status" value="1"/>
</dbReference>
<dbReference type="Proteomes" id="UP000886602">
    <property type="component" value="Unassembled WGS sequence"/>
</dbReference>
<keyword evidence="1" id="KW-1133">Transmembrane helix</keyword>
<gene>
    <name evidence="3" type="primary">vanZ</name>
    <name evidence="3" type="ORF">IPJ48_16200</name>
</gene>
<evidence type="ECO:0000313" key="3">
    <source>
        <dbReference type="EMBL" id="MBK7424491.1"/>
    </source>
</evidence>
<feature type="transmembrane region" description="Helical" evidence="1">
    <location>
        <begin position="105"/>
        <end position="124"/>
    </location>
</feature>
<dbReference type="Pfam" id="PF04892">
    <property type="entry name" value="VanZ"/>
    <property type="match status" value="1"/>
</dbReference>
<feature type="domain" description="VanZ-like" evidence="2">
    <location>
        <begin position="44"/>
        <end position="120"/>
    </location>
</feature>
<feature type="transmembrane region" description="Helical" evidence="1">
    <location>
        <begin position="16"/>
        <end position="37"/>
    </location>
</feature>
<dbReference type="PANTHER" id="PTHR28008:SF1">
    <property type="entry name" value="DOMAIN PROTEIN, PUTATIVE (AFU_ORTHOLOGUE AFUA_3G10980)-RELATED"/>
    <property type="match status" value="1"/>
</dbReference>
<dbReference type="InterPro" id="IPR006976">
    <property type="entry name" value="VanZ-like"/>
</dbReference>
<dbReference type="AlphaFoldDB" id="A0A9D7FGQ5"/>
<organism evidence="3 4">
    <name type="scientific">Candidatus Propionivibrio dominans</name>
    <dbReference type="NCBI Taxonomy" id="2954373"/>
    <lineage>
        <taxon>Bacteria</taxon>
        <taxon>Pseudomonadati</taxon>
        <taxon>Pseudomonadota</taxon>
        <taxon>Betaproteobacteria</taxon>
        <taxon>Rhodocyclales</taxon>
        <taxon>Rhodocyclaceae</taxon>
        <taxon>Propionivibrio</taxon>
    </lineage>
</organism>
<dbReference type="PANTHER" id="PTHR28008">
    <property type="entry name" value="DOMAIN PROTEIN, PUTATIVE (AFU_ORTHOLOGUE AFUA_3G10980)-RELATED"/>
    <property type="match status" value="1"/>
</dbReference>
<reference evidence="3" key="1">
    <citation type="submission" date="2020-10" db="EMBL/GenBank/DDBJ databases">
        <title>Connecting structure to function with the recovery of over 1000 high-quality activated sludge metagenome-assembled genomes encoding full-length rRNA genes using long-read sequencing.</title>
        <authorList>
            <person name="Singleton C.M."/>
            <person name="Petriglieri F."/>
            <person name="Kristensen J.M."/>
            <person name="Kirkegaard R.H."/>
            <person name="Michaelsen T.Y."/>
            <person name="Andersen M.H."/>
            <person name="Karst S.M."/>
            <person name="Dueholm M.S."/>
            <person name="Nielsen P.H."/>
            <person name="Albertsen M."/>
        </authorList>
    </citation>
    <scope>NUCLEOTIDE SEQUENCE</scope>
    <source>
        <strain evidence="3">EsbW_18-Q3-R4-48_MAXAC.044</strain>
    </source>
</reference>
<keyword evidence="1" id="KW-0472">Membrane</keyword>
<dbReference type="EMBL" id="JADJNC010000031">
    <property type="protein sequence ID" value="MBK7424491.1"/>
    <property type="molecule type" value="Genomic_DNA"/>
</dbReference>
<protein>
    <submittedName>
        <fullName evidence="3">VanZ family protein</fullName>
    </submittedName>
</protein>
<evidence type="ECO:0000256" key="1">
    <source>
        <dbReference type="SAM" id="Phobius"/>
    </source>
</evidence>
<feature type="transmembrane region" description="Helical" evidence="1">
    <location>
        <begin position="74"/>
        <end position="93"/>
    </location>
</feature>
<name>A0A9D7FGQ5_9RHOO</name>
<comment type="caution">
    <text evidence="3">The sequence shown here is derived from an EMBL/GenBank/DDBJ whole genome shotgun (WGS) entry which is preliminary data.</text>
</comment>
<feature type="transmembrane region" description="Helical" evidence="1">
    <location>
        <begin position="49"/>
        <end position="67"/>
    </location>
</feature>
<evidence type="ECO:0000259" key="2">
    <source>
        <dbReference type="Pfam" id="PF04892"/>
    </source>
</evidence>
<sequence>MGILVLRRVLERHLRVLAMLLALAILFGLFVLGAQPFAVGLIPVPWDKVAHAGVFAVLAATIGLASGLRGWRMVLLAVGGALLVGVLDEWHQVILPGRQVGLDDLAADVVGGLIGALLVSRWLSGYAAKSSSSRSG</sequence>
<keyword evidence="1" id="KW-0812">Transmembrane</keyword>